<evidence type="ECO:0000313" key="2">
    <source>
        <dbReference type="Proteomes" id="UP000007257"/>
    </source>
</evidence>
<dbReference type="InterPro" id="IPR021398">
    <property type="entry name" value="DUF3037"/>
</dbReference>
<dbReference type="EMBL" id="CP002506">
    <property type="protein sequence ID" value="ADW76082.1"/>
    <property type="molecule type" value="Genomic_DNA"/>
</dbReference>
<sequence length="273" mass="30568">MTVYKYSIIRITPNPVRAESINVGFVVISPQGVADVRVLDSFSKIKAVTNDYSMEQLGNLKDQLEKMLTDCLTLEQAAAFFQGSITLSTIGTFSAESPAEYDSEIIKINKLYISPIKAGKRIPVTQKRIITELKDEFERFGIMGKNVNEIHNHKVVQGYPLSESDGLYAELLLKNGIYHLTETLDFRSSNFKQKLGDTAVKAITMNAAKSVWNEGVKTFLVYAAEPSQERTYAQQINLVNGYADNMYNLLSASDMSIYFEHMINAAGRNMPVH</sequence>
<reference evidence="2" key="1">
    <citation type="submission" date="2011-01" db="EMBL/GenBank/DDBJ databases">
        <title>Complete sequence of plasmid1 of Rahnella sp. Y9602.</title>
        <authorList>
            <consortium name="US DOE Joint Genome Institute"/>
            <person name="Lucas S."/>
            <person name="Copeland A."/>
            <person name="Lapidus A."/>
            <person name="Cheng J.-F."/>
            <person name="Goodwin L."/>
            <person name="Pitluck S."/>
            <person name="Lu M."/>
            <person name="Detter J.C."/>
            <person name="Han C."/>
            <person name="Tapia R."/>
            <person name="Land M."/>
            <person name="Hauser L."/>
            <person name="Kyrpides N."/>
            <person name="Ivanova N."/>
            <person name="Ovchinnikova G."/>
            <person name="Pagani I."/>
            <person name="Sobecky P.A."/>
            <person name="Martinez R.J."/>
            <person name="Woyke T."/>
        </authorList>
    </citation>
    <scope>NUCLEOTIDE SEQUENCE [LARGE SCALE GENOMIC DNA]</scope>
    <source>
        <strain evidence="2">Y9602</strain>
        <plasmid evidence="2">pRAHAQ01</plasmid>
    </source>
</reference>
<evidence type="ECO:0008006" key="3">
    <source>
        <dbReference type="Google" id="ProtNLM"/>
    </source>
</evidence>
<evidence type="ECO:0000313" key="1">
    <source>
        <dbReference type="EMBL" id="ADW76082.1"/>
    </source>
</evidence>
<proteinExistence type="predicted"/>
<dbReference type="eggNOG" id="ENOG50335C8">
    <property type="taxonomic scope" value="Bacteria"/>
</dbReference>
<accession>A0A0H3FFH3</accession>
<gene>
    <name evidence="1" type="ordered locus">Rahaq_4498</name>
</gene>
<dbReference type="Pfam" id="PF11236">
    <property type="entry name" value="DUF3037"/>
    <property type="match status" value="1"/>
</dbReference>
<name>A0A0H3FFH3_RAHSY</name>
<dbReference type="KEGG" id="rah:Rahaq_4498"/>
<geneLocation type="plasmid" evidence="1 2">
    <name>pRAHAQ01</name>
</geneLocation>
<dbReference type="OrthoDB" id="7041553at2"/>
<dbReference type="AlphaFoldDB" id="A0A0H3FFH3"/>
<dbReference type="HOGENOM" id="CLU_1000635_0_0_6"/>
<organism evidence="1 2">
    <name type="scientific">Rahnella sp. (strain Y9602)</name>
    <dbReference type="NCBI Taxonomy" id="2703885"/>
    <lineage>
        <taxon>Bacteria</taxon>
        <taxon>Pseudomonadati</taxon>
        <taxon>Pseudomonadota</taxon>
        <taxon>Gammaproteobacteria</taxon>
        <taxon>Enterobacterales</taxon>
        <taxon>Yersiniaceae</taxon>
        <taxon>Rahnella</taxon>
    </lineage>
</organism>
<dbReference type="RefSeq" id="WP_013577763.1">
    <property type="nucleotide sequence ID" value="NC_015062.1"/>
</dbReference>
<reference evidence="1 2" key="2">
    <citation type="journal article" date="2012" name="J. Bacteriol.">
        <title>Complete Genome Sequence of Rahnella sp. Strain Y9602, a Gammaproteobacterium Isolate from Metal- and Radionuclide-Contaminated Soil.</title>
        <authorList>
            <person name="Martinez R.J."/>
            <person name="Bruce D."/>
            <person name="Detter C."/>
            <person name="Goodwin L.A."/>
            <person name="Han J."/>
            <person name="Han C.S."/>
            <person name="Held B."/>
            <person name="Land M.L."/>
            <person name="Mikhailova N."/>
            <person name="Nolan M."/>
            <person name="Pennacchio L."/>
            <person name="Pitluck S."/>
            <person name="Tapia R."/>
            <person name="Woyke T."/>
            <person name="Sobecky P.A."/>
        </authorList>
    </citation>
    <scope>NUCLEOTIDE SEQUENCE [LARGE SCALE GENOMIC DNA]</scope>
    <source>
        <strain evidence="1 2">Y9602</strain>
        <plasmid evidence="1 2">pRAHAQ01</plasmid>
    </source>
</reference>
<keyword evidence="1" id="KW-0614">Plasmid</keyword>
<protein>
    <recommendedName>
        <fullName evidence="3">DUF3037 domain-containing protein</fullName>
    </recommendedName>
</protein>
<dbReference type="Proteomes" id="UP000007257">
    <property type="component" value="Plasmid pRAHAQ01"/>
</dbReference>